<dbReference type="InterPro" id="IPR043502">
    <property type="entry name" value="DNA/RNA_pol_sf"/>
</dbReference>
<dbReference type="SUPFAM" id="SSF56672">
    <property type="entry name" value="DNA/RNA polymerases"/>
    <property type="match status" value="1"/>
</dbReference>
<reference evidence="2" key="1">
    <citation type="journal article" date="2019" name="Plant Biotechnol. J.">
        <title>Genome sequencing of the Australian wild diploid species Gossypium australe highlights disease resistance and delayed gland morphogenesis.</title>
        <authorList>
            <person name="Cai Y."/>
            <person name="Cai X."/>
            <person name="Wang Q."/>
            <person name="Wang P."/>
            <person name="Zhang Y."/>
            <person name="Cai C."/>
            <person name="Xu Y."/>
            <person name="Wang K."/>
            <person name="Zhou Z."/>
            <person name="Wang C."/>
            <person name="Geng S."/>
            <person name="Li B."/>
            <person name="Dong Q."/>
            <person name="Hou Y."/>
            <person name="Wang H."/>
            <person name="Ai P."/>
            <person name="Liu Z."/>
            <person name="Yi F."/>
            <person name="Sun M."/>
            <person name="An G."/>
            <person name="Cheng J."/>
            <person name="Zhang Y."/>
            <person name="Shi Q."/>
            <person name="Xie Y."/>
            <person name="Shi X."/>
            <person name="Chang Y."/>
            <person name="Huang F."/>
            <person name="Chen Y."/>
            <person name="Hong S."/>
            <person name="Mi L."/>
            <person name="Sun Q."/>
            <person name="Zhang L."/>
            <person name="Zhou B."/>
            <person name="Peng R."/>
            <person name="Zhang X."/>
            <person name="Liu F."/>
        </authorList>
    </citation>
    <scope>NUCLEOTIDE SEQUENCE [LARGE SCALE GENOMIC DNA]</scope>
    <source>
        <strain evidence="2">cv. PA1801</strain>
    </source>
</reference>
<sequence>MFSKCEFWLSEVTFLRHGVSAGAIRVDPRKIEAVLDWKYYLECRDGWVDYISTWSVGLDSDGV</sequence>
<keyword evidence="1" id="KW-0808">Transferase</keyword>
<comment type="caution">
    <text evidence="1">The sequence shown here is derived from an EMBL/GenBank/DDBJ whole genome shotgun (WGS) entry which is preliminary data.</text>
</comment>
<keyword evidence="1" id="KW-0695">RNA-directed DNA polymerase</keyword>
<dbReference type="Proteomes" id="UP000325315">
    <property type="component" value="Unassembled WGS sequence"/>
</dbReference>
<organism evidence="1 2">
    <name type="scientific">Gossypium australe</name>
    <dbReference type="NCBI Taxonomy" id="47621"/>
    <lineage>
        <taxon>Eukaryota</taxon>
        <taxon>Viridiplantae</taxon>
        <taxon>Streptophyta</taxon>
        <taxon>Embryophyta</taxon>
        <taxon>Tracheophyta</taxon>
        <taxon>Spermatophyta</taxon>
        <taxon>Magnoliopsida</taxon>
        <taxon>eudicotyledons</taxon>
        <taxon>Gunneridae</taxon>
        <taxon>Pentapetalae</taxon>
        <taxon>rosids</taxon>
        <taxon>malvids</taxon>
        <taxon>Malvales</taxon>
        <taxon>Malvaceae</taxon>
        <taxon>Malvoideae</taxon>
        <taxon>Gossypium</taxon>
    </lineage>
</organism>
<protein>
    <submittedName>
        <fullName evidence="1">RNA-directed DNA polymerase-like protein</fullName>
    </submittedName>
</protein>
<dbReference type="AlphaFoldDB" id="A0A5B6UZL8"/>
<dbReference type="OrthoDB" id="10396416at2759"/>
<accession>A0A5B6UZL8</accession>
<keyword evidence="2" id="KW-1185">Reference proteome</keyword>
<keyword evidence="1" id="KW-0548">Nucleotidyltransferase</keyword>
<dbReference type="GO" id="GO:0003964">
    <property type="term" value="F:RNA-directed DNA polymerase activity"/>
    <property type="evidence" value="ECO:0007669"/>
    <property type="project" value="UniProtKB-KW"/>
</dbReference>
<name>A0A5B6UZL8_9ROSI</name>
<proteinExistence type="predicted"/>
<evidence type="ECO:0000313" key="1">
    <source>
        <dbReference type="EMBL" id="KAA3460865.1"/>
    </source>
</evidence>
<evidence type="ECO:0000313" key="2">
    <source>
        <dbReference type="Proteomes" id="UP000325315"/>
    </source>
</evidence>
<dbReference type="EMBL" id="SMMG02000009">
    <property type="protein sequence ID" value="KAA3460865.1"/>
    <property type="molecule type" value="Genomic_DNA"/>
</dbReference>
<gene>
    <name evidence="1" type="ORF">EPI10_027486</name>
</gene>